<sequence>MKRPIYLDYAATTPVDAAVAEKMMQCLTYDGVFGNPASRSHRLGWQAEELVDEARHQIAELILADPREIVFTSGATESDNLAIKGVAEFHQDKGKHIITVCTEHKAVLDACADLERRGFDITYLPVQSNGLLDLNQVAEAFRDDTILLSVMHVNNEIGVIQDIAALGAMCKERDVLFHVDGAQSVGKVPVDVNALNIDLLSISGHKMYGPKGIGALYVRRTPRVRLQAQIHGGGHERGMRSGTLATHQIVGFGEAARIAKEKGQTEMERLTGYRDRLWNTIQALGDVTLNGCLEQGVGSLLNVSFGGLCPDALAMNLSDLAVSSGSACNSATVDPSFVLLALGRERELALATIRFSVGRYTTEEDIAAVEDILNEAIPRLRNSKPLWL</sequence>
<keyword evidence="5" id="KW-0001">2Fe-2S</keyword>
<evidence type="ECO:0000256" key="9">
    <source>
        <dbReference type="ARBA" id="ARBA00023014"/>
    </source>
</evidence>
<dbReference type="Gene3D" id="3.90.1150.10">
    <property type="entry name" value="Aspartate Aminotransferase, domain 1"/>
    <property type="match status" value="1"/>
</dbReference>
<dbReference type="GO" id="GO:0031071">
    <property type="term" value="F:cysteine desulfurase activity"/>
    <property type="evidence" value="ECO:0007669"/>
    <property type="project" value="UniProtKB-EC"/>
</dbReference>
<feature type="domain" description="Aminotransferase class V" evidence="12">
    <location>
        <begin position="5"/>
        <end position="368"/>
    </location>
</feature>
<dbReference type="PIRSF" id="PIRSF005572">
    <property type="entry name" value="NifS"/>
    <property type="match status" value="1"/>
</dbReference>
<evidence type="ECO:0000256" key="7">
    <source>
        <dbReference type="ARBA" id="ARBA00022898"/>
    </source>
</evidence>
<dbReference type="InterPro" id="IPR015421">
    <property type="entry name" value="PyrdxlP-dep_Trfase_major"/>
</dbReference>
<keyword evidence="8" id="KW-0408">Iron</keyword>
<keyword evidence="7" id="KW-0663">Pyridoxal phosphate</keyword>
<dbReference type="Proteomes" id="UP000286976">
    <property type="component" value="Unassembled WGS sequence"/>
</dbReference>
<comment type="cofactor">
    <cofactor evidence="1 11">
        <name>pyridoxal 5'-phosphate</name>
        <dbReference type="ChEBI" id="CHEBI:597326"/>
    </cofactor>
</comment>
<dbReference type="PROSITE" id="PS00595">
    <property type="entry name" value="AA_TRANSFER_CLASS_5"/>
    <property type="match status" value="1"/>
</dbReference>
<evidence type="ECO:0000259" key="12">
    <source>
        <dbReference type="Pfam" id="PF00266"/>
    </source>
</evidence>
<proteinExistence type="inferred from homology"/>
<dbReference type="PANTHER" id="PTHR11601">
    <property type="entry name" value="CYSTEINE DESULFURYLASE FAMILY MEMBER"/>
    <property type="match status" value="1"/>
</dbReference>
<keyword evidence="14" id="KW-1185">Reference proteome</keyword>
<evidence type="ECO:0000256" key="4">
    <source>
        <dbReference type="ARBA" id="ARBA00022679"/>
    </source>
</evidence>
<dbReference type="RefSeq" id="WP_126757187.1">
    <property type="nucleotide sequence ID" value="NZ_PIPQ01000002.1"/>
</dbReference>
<evidence type="ECO:0000313" key="13">
    <source>
        <dbReference type="EMBL" id="RUO42971.1"/>
    </source>
</evidence>
<dbReference type="Pfam" id="PF00266">
    <property type="entry name" value="Aminotran_5"/>
    <property type="match status" value="1"/>
</dbReference>
<keyword evidence="9" id="KW-0411">Iron-sulfur</keyword>
<keyword evidence="6" id="KW-0479">Metal-binding</keyword>
<evidence type="ECO:0000256" key="5">
    <source>
        <dbReference type="ARBA" id="ARBA00022714"/>
    </source>
</evidence>
<dbReference type="EC" id="2.8.1.7" evidence="3"/>
<dbReference type="InterPro" id="IPR020578">
    <property type="entry name" value="Aminotrans_V_PyrdxlP_BS"/>
</dbReference>
<evidence type="ECO:0000256" key="3">
    <source>
        <dbReference type="ARBA" id="ARBA00012239"/>
    </source>
</evidence>
<dbReference type="GO" id="GO:0051537">
    <property type="term" value="F:2 iron, 2 sulfur cluster binding"/>
    <property type="evidence" value="ECO:0007669"/>
    <property type="project" value="UniProtKB-KW"/>
</dbReference>
<dbReference type="NCBIfam" id="NF010611">
    <property type="entry name" value="PRK14012.1"/>
    <property type="match status" value="1"/>
</dbReference>
<comment type="caution">
    <text evidence="13">The sequence shown here is derived from an EMBL/GenBank/DDBJ whole genome shotgun (WGS) entry which is preliminary data.</text>
</comment>
<gene>
    <name evidence="13" type="ORF">CWE15_06100</name>
</gene>
<dbReference type="InterPro" id="IPR000192">
    <property type="entry name" value="Aminotrans_V_dom"/>
</dbReference>
<evidence type="ECO:0000256" key="1">
    <source>
        <dbReference type="ARBA" id="ARBA00001933"/>
    </source>
</evidence>
<accession>A0A432X7W8</accession>
<comment type="similarity">
    <text evidence="2">Belongs to the class-V pyridoxal-phosphate-dependent aminotransferase family. NifS/IscS subfamily.</text>
</comment>
<keyword evidence="4" id="KW-0808">Transferase</keyword>
<dbReference type="InterPro" id="IPR016454">
    <property type="entry name" value="Cysteine_dSase"/>
</dbReference>
<dbReference type="SUPFAM" id="SSF53383">
    <property type="entry name" value="PLP-dependent transferases"/>
    <property type="match status" value="1"/>
</dbReference>
<dbReference type="FunFam" id="3.40.640.10:FF:000003">
    <property type="entry name" value="Cysteine desulfurase IscS"/>
    <property type="match status" value="1"/>
</dbReference>
<dbReference type="OrthoDB" id="9808002at2"/>
<dbReference type="EMBL" id="PIPQ01000002">
    <property type="protein sequence ID" value="RUO42971.1"/>
    <property type="molecule type" value="Genomic_DNA"/>
</dbReference>
<evidence type="ECO:0000256" key="11">
    <source>
        <dbReference type="RuleBase" id="RU004504"/>
    </source>
</evidence>
<comment type="catalytic activity">
    <reaction evidence="10">
        <text>(sulfur carrier)-H + L-cysteine = (sulfur carrier)-SH + L-alanine</text>
        <dbReference type="Rhea" id="RHEA:43892"/>
        <dbReference type="Rhea" id="RHEA-COMP:14737"/>
        <dbReference type="Rhea" id="RHEA-COMP:14739"/>
        <dbReference type="ChEBI" id="CHEBI:29917"/>
        <dbReference type="ChEBI" id="CHEBI:35235"/>
        <dbReference type="ChEBI" id="CHEBI:57972"/>
        <dbReference type="ChEBI" id="CHEBI:64428"/>
        <dbReference type="EC" id="2.8.1.7"/>
    </reaction>
</comment>
<evidence type="ECO:0000256" key="8">
    <source>
        <dbReference type="ARBA" id="ARBA00023004"/>
    </source>
</evidence>
<dbReference type="InterPro" id="IPR015424">
    <property type="entry name" value="PyrdxlP-dep_Trfase"/>
</dbReference>
<dbReference type="GO" id="GO:0046872">
    <property type="term" value="F:metal ion binding"/>
    <property type="evidence" value="ECO:0007669"/>
    <property type="project" value="UniProtKB-KW"/>
</dbReference>
<evidence type="ECO:0000256" key="6">
    <source>
        <dbReference type="ARBA" id="ARBA00022723"/>
    </source>
</evidence>
<dbReference type="AlphaFoldDB" id="A0A432X7W8"/>
<name>A0A432X7W8_9GAMM</name>
<dbReference type="InterPro" id="IPR015422">
    <property type="entry name" value="PyrdxlP-dep_Trfase_small"/>
</dbReference>
<organism evidence="13 14">
    <name type="scientific">Aliidiomarina taiwanensis</name>
    <dbReference type="NCBI Taxonomy" id="946228"/>
    <lineage>
        <taxon>Bacteria</taxon>
        <taxon>Pseudomonadati</taxon>
        <taxon>Pseudomonadota</taxon>
        <taxon>Gammaproteobacteria</taxon>
        <taxon>Alteromonadales</taxon>
        <taxon>Idiomarinaceae</taxon>
        <taxon>Aliidiomarina</taxon>
    </lineage>
</organism>
<evidence type="ECO:0000256" key="2">
    <source>
        <dbReference type="ARBA" id="ARBA00006490"/>
    </source>
</evidence>
<dbReference type="Gene3D" id="3.40.640.10">
    <property type="entry name" value="Type I PLP-dependent aspartate aminotransferase-like (Major domain)"/>
    <property type="match status" value="1"/>
</dbReference>
<dbReference type="PANTHER" id="PTHR11601:SF34">
    <property type="entry name" value="CYSTEINE DESULFURASE"/>
    <property type="match status" value="1"/>
</dbReference>
<evidence type="ECO:0000256" key="10">
    <source>
        <dbReference type="ARBA" id="ARBA00050776"/>
    </source>
</evidence>
<reference evidence="13 14" key="1">
    <citation type="journal article" date="2011" name="Front. Microbiol.">
        <title>Genomic signatures of strain selection and enhancement in Bacillus atrophaeus var. globigii, a historical biowarfare simulant.</title>
        <authorList>
            <person name="Gibbons H.S."/>
            <person name="Broomall S.M."/>
            <person name="McNew L.A."/>
            <person name="Daligault H."/>
            <person name="Chapman C."/>
            <person name="Bruce D."/>
            <person name="Karavis M."/>
            <person name="Krepps M."/>
            <person name="McGregor P.A."/>
            <person name="Hong C."/>
            <person name="Park K.H."/>
            <person name="Akmal A."/>
            <person name="Feldman A."/>
            <person name="Lin J.S."/>
            <person name="Chang W.E."/>
            <person name="Higgs B.W."/>
            <person name="Demirev P."/>
            <person name="Lindquist J."/>
            <person name="Liem A."/>
            <person name="Fochler E."/>
            <person name="Read T.D."/>
            <person name="Tapia R."/>
            <person name="Johnson S."/>
            <person name="Bishop-Lilly K.A."/>
            <person name="Detter C."/>
            <person name="Han C."/>
            <person name="Sozhamannan S."/>
            <person name="Rosenzweig C.N."/>
            <person name="Skowronski E.W."/>
        </authorList>
    </citation>
    <scope>NUCLEOTIDE SEQUENCE [LARGE SCALE GENOMIC DNA]</scope>
    <source>
        <strain evidence="13 14">AIT1</strain>
    </source>
</reference>
<protein>
    <recommendedName>
        <fullName evidence="3">cysteine desulfurase</fullName>
        <ecNumber evidence="3">2.8.1.7</ecNumber>
    </recommendedName>
</protein>
<evidence type="ECO:0000313" key="14">
    <source>
        <dbReference type="Proteomes" id="UP000286976"/>
    </source>
</evidence>